<reference evidence="1" key="2">
    <citation type="submission" date="2013-10" db="EMBL/GenBank/DDBJ databases">
        <authorList>
            <person name="Aslett M."/>
        </authorList>
    </citation>
    <scope>NUCLEOTIDE SEQUENCE [LARGE SCALE GENOMIC DNA]</scope>
    <source>
        <strain evidence="1">Houghton</strain>
    </source>
</reference>
<dbReference type="Gene3D" id="2.60.120.620">
    <property type="entry name" value="q2cbj1_9rhob like domain"/>
    <property type="match status" value="1"/>
</dbReference>
<sequence>MIAQEAELRRQEQRKKLVARGIPSRAAEAAADATAAAVAAQGLGSSWAEELAAAYPRLGPSSALVASALAGAPLELHMHLKTLFCATLKAALLNDIAVLEEEHAAHPERKQSTAEADMRWLLSKTETVFKEIFYDPAFLAVASACDFEKPARELLRALQQLRAARNCTSSGATDSLIPLLLTEKGRYALERFIAAVDEDILSSLCSSWEGSGVLQLHAGQKQGKEDASPPRIRQLSARHTGKDAGTSMALASYADEVERCKTSRARETHRGAPLFLRASDVKAAKEAIERQGFVLLKGALTPQQLQDAQKATFSASGAAAEGALKMKEVDPNIYCTRPTYDALALPQSWHRDNSYRGLTVVIPLVPIHLGNGPTELLPGSHILSGEVN</sequence>
<accession>U6KFY9</accession>
<dbReference type="EMBL" id="HG673746">
    <property type="protein sequence ID" value="CDJ36950.1"/>
    <property type="molecule type" value="Genomic_DNA"/>
</dbReference>
<dbReference type="VEuPathDB" id="ToxoDB:ETH_00004715"/>
<gene>
    <name evidence="1" type="ORF">ETH_00004715</name>
</gene>
<dbReference type="SUPFAM" id="SSF51197">
    <property type="entry name" value="Clavaminate synthase-like"/>
    <property type="match status" value="1"/>
</dbReference>
<protein>
    <submittedName>
        <fullName evidence="1">Uncharacterized protein</fullName>
    </submittedName>
</protein>
<keyword evidence="2" id="KW-1185">Reference proteome</keyword>
<name>U6KFY9_EIMTE</name>
<dbReference type="Proteomes" id="UP000030747">
    <property type="component" value="Unassembled WGS sequence"/>
</dbReference>
<organism evidence="1 2">
    <name type="scientific">Eimeria tenella</name>
    <name type="common">Coccidian parasite</name>
    <dbReference type="NCBI Taxonomy" id="5802"/>
    <lineage>
        <taxon>Eukaryota</taxon>
        <taxon>Sar</taxon>
        <taxon>Alveolata</taxon>
        <taxon>Apicomplexa</taxon>
        <taxon>Conoidasida</taxon>
        <taxon>Coccidia</taxon>
        <taxon>Eucoccidiorida</taxon>
        <taxon>Eimeriorina</taxon>
        <taxon>Eimeriidae</taxon>
        <taxon>Eimeria</taxon>
    </lineage>
</organism>
<proteinExistence type="predicted"/>
<reference evidence="1" key="1">
    <citation type="submission" date="2013-10" db="EMBL/GenBank/DDBJ databases">
        <title>Genomic analysis of the causative agents of coccidiosis in chickens.</title>
        <authorList>
            <person name="Reid A.J."/>
            <person name="Blake D."/>
            <person name="Billington K."/>
            <person name="Browne H."/>
            <person name="Dunn M."/>
            <person name="Hung S."/>
            <person name="Kawahara F."/>
            <person name="Miranda-Saavedra D."/>
            <person name="Mourier T."/>
            <person name="Nagra H."/>
            <person name="Otto T.D."/>
            <person name="Rawlings N."/>
            <person name="Sanchez A."/>
            <person name="Sanders M."/>
            <person name="Subramaniam C."/>
            <person name="Tay Y."/>
            <person name="Dear P."/>
            <person name="Doerig C."/>
            <person name="Gruber A."/>
            <person name="Parkinson J."/>
            <person name="Shirley M."/>
            <person name="Wan K.L."/>
            <person name="Berriman M."/>
            <person name="Tomley F."/>
            <person name="Pain A."/>
        </authorList>
    </citation>
    <scope>NUCLEOTIDE SEQUENCE [LARGE SCALE GENOMIC DNA]</scope>
    <source>
        <strain evidence="1">Houghton</strain>
    </source>
</reference>
<dbReference type="OrthoDB" id="347251at2759"/>
<dbReference type="RefSeq" id="XP_013227788.1">
    <property type="nucleotide sequence ID" value="XM_013372334.1"/>
</dbReference>
<dbReference type="GeneID" id="25250151"/>
<dbReference type="OMA" id="WHRDNSH"/>
<dbReference type="AlphaFoldDB" id="U6KFY9"/>
<dbReference type="VEuPathDB" id="ToxoDB:ETH2_0818900"/>
<evidence type="ECO:0000313" key="1">
    <source>
        <dbReference type="EMBL" id="CDJ36950.1"/>
    </source>
</evidence>
<evidence type="ECO:0000313" key="2">
    <source>
        <dbReference type="Proteomes" id="UP000030747"/>
    </source>
</evidence>